<dbReference type="PROSITE" id="PS51257">
    <property type="entry name" value="PROKAR_LIPOPROTEIN"/>
    <property type="match status" value="1"/>
</dbReference>
<dbReference type="Proteomes" id="UP000005801">
    <property type="component" value="Unassembled WGS sequence"/>
</dbReference>
<proteinExistence type="predicted"/>
<protein>
    <recommendedName>
        <fullName evidence="4">Lipoprotein</fullName>
    </recommendedName>
</protein>
<evidence type="ECO:0008006" key="4">
    <source>
        <dbReference type="Google" id="ProtNLM"/>
    </source>
</evidence>
<name>A6G1R5_9BACT</name>
<evidence type="ECO:0000313" key="3">
    <source>
        <dbReference type="Proteomes" id="UP000005801"/>
    </source>
</evidence>
<dbReference type="STRING" id="391625.PPSIR1_35682"/>
<keyword evidence="3" id="KW-1185">Reference proteome</keyword>
<reference evidence="2 3" key="1">
    <citation type="submission" date="2007-06" db="EMBL/GenBank/DDBJ databases">
        <authorList>
            <person name="Shimkets L."/>
            <person name="Ferriera S."/>
            <person name="Johnson J."/>
            <person name="Kravitz S."/>
            <person name="Beeson K."/>
            <person name="Sutton G."/>
            <person name="Rogers Y.-H."/>
            <person name="Friedman R."/>
            <person name="Frazier M."/>
            <person name="Venter J.C."/>
        </authorList>
    </citation>
    <scope>NUCLEOTIDE SEQUENCE [LARGE SCALE GENOMIC DNA]</scope>
    <source>
        <strain evidence="2 3">SIR-1</strain>
    </source>
</reference>
<feature type="region of interest" description="Disordered" evidence="1">
    <location>
        <begin position="218"/>
        <end position="240"/>
    </location>
</feature>
<dbReference type="EMBL" id="ABCS01000013">
    <property type="protein sequence ID" value="EDM80105.1"/>
    <property type="molecule type" value="Genomic_DNA"/>
</dbReference>
<accession>A6G1R5</accession>
<evidence type="ECO:0000256" key="1">
    <source>
        <dbReference type="SAM" id="MobiDB-lite"/>
    </source>
</evidence>
<organism evidence="2 3">
    <name type="scientific">Plesiocystis pacifica SIR-1</name>
    <dbReference type="NCBI Taxonomy" id="391625"/>
    <lineage>
        <taxon>Bacteria</taxon>
        <taxon>Pseudomonadati</taxon>
        <taxon>Myxococcota</taxon>
        <taxon>Polyangia</taxon>
        <taxon>Nannocystales</taxon>
        <taxon>Nannocystaceae</taxon>
        <taxon>Plesiocystis</taxon>
    </lineage>
</organism>
<evidence type="ECO:0000313" key="2">
    <source>
        <dbReference type="EMBL" id="EDM80105.1"/>
    </source>
</evidence>
<sequence>MTRASIVGVWMSASLGCVEMEVDELRATEEPQEAQGPEAFVDGEQGAPATVDPCDPATERALTVEWAGELAEGSSVRHGSVLPWTLTNHSGEVQRVDLVATFDRGQLSTRSGVLDSLELQPGARHVGRVDLGELVTDLEGLDYSGMVMLSALIPGGPASVGEPRFFHPTGAGGLLVYDEATMRAEFGAGDFRGRATQRDEPGVVTTRVVSAKDVIHGVDDQLEPEVRDGQGDGRDQEVAR</sequence>
<dbReference type="AlphaFoldDB" id="A6G1R5"/>
<gene>
    <name evidence="2" type="ORF">PPSIR1_35682</name>
</gene>
<comment type="caution">
    <text evidence="2">The sequence shown here is derived from an EMBL/GenBank/DDBJ whole genome shotgun (WGS) entry which is preliminary data.</text>
</comment>